<feature type="transmembrane region" description="Helical" evidence="7">
    <location>
        <begin position="114"/>
        <end position="138"/>
    </location>
</feature>
<proteinExistence type="predicted"/>
<feature type="transmembrane region" description="Helical" evidence="7">
    <location>
        <begin position="43"/>
        <end position="64"/>
    </location>
</feature>
<sequence>MDLTRTKSVEDVLEQNSDDPEGADAAEPGSAGRLKKSLGALDLMGFGIGIVIGTGIFTLTGVAAKDFAGPAVMLSFALAGIVSLLAALCYAELSSAVPTAGSAYTYTYATIGEVFAWIIGWDLVLEFSLGAAVVARGWSGYVASLSDTVPTSLFGETSTVNVGAVLIVLVLGVVAWVGIRESKWVTNTLVVIKVLVCLFVIVVGAFYVKTANWHPFIPPSEPGSDSGGLTQPLWQMLTGTSPSIYGLAGVLSAAAVVFFSYTGFEAVANLGEETKKPSRDLPIGLLGTLGVCTLLYVGVAGVLTGMVDFHDLDEGAPISEAFKTVGLGWAANLISVAAIAGLTSVILVDIVTMPRIGFAMARDKLLPPRLAQLHPRFGTPTLMTAITVAFVATLAALVPLDKLAEMVSIGTLFAFTIVSLAVPILRRTNPDLKRPFRTPLSPVLPIVSAVLCVALMSNLAVDTWIRFLVWLVLGLVIYFAYGVRKSRVQQDAT</sequence>
<reference evidence="9" key="1">
    <citation type="journal article" date="2019" name="Int. J. Syst. Evol. Microbiol.">
        <title>The Global Catalogue of Microorganisms (GCM) 10K type strain sequencing project: providing services to taxonomists for standard genome sequencing and annotation.</title>
        <authorList>
            <consortium name="The Broad Institute Genomics Platform"/>
            <consortium name="The Broad Institute Genome Sequencing Center for Infectious Disease"/>
            <person name="Wu L."/>
            <person name="Ma J."/>
        </authorList>
    </citation>
    <scope>NUCLEOTIDE SEQUENCE [LARGE SCALE GENOMIC DNA]</scope>
    <source>
        <strain evidence="9">CCUG 54522</strain>
    </source>
</reference>
<evidence type="ECO:0000256" key="7">
    <source>
        <dbReference type="SAM" id="Phobius"/>
    </source>
</evidence>
<protein>
    <submittedName>
        <fullName evidence="8">Amino acid permease</fullName>
    </submittedName>
</protein>
<dbReference type="Gene3D" id="1.20.1740.10">
    <property type="entry name" value="Amino acid/polyamine transporter I"/>
    <property type="match status" value="1"/>
</dbReference>
<organism evidence="8 9">
    <name type="scientific">Nocardioides hankookensis</name>
    <dbReference type="NCBI Taxonomy" id="443157"/>
    <lineage>
        <taxon>Bacteria</taxon>
        <taxon>Bacillati</taxon>
        <taxon>Actinomycetota</taxon>
        <taxon>Actinomycetes</taxon>
        <taxon>Propionibacteriales</taxon>
        <taxon>Nocardioidaceae</taxon>
        <taxon>Nocardioides</taxon>
    </lineage>
</organism>
<keyword evidence="2" id="KW-0813">Transport</keyword>
<dbReference type="PANTHER" id="PTHR43243:SF4">
    <property type="entry name" value="CATIONIC AMINO ACID TRANSPORTER 4"/>
    <property type="match status" value="1"/>
</dbReference>
<evidence type="ECO:0000313" key="9">
    <source>
        <dbReference type="Proteomes" id="UP001596135"/>
    </source>
</evidence>
<evidence type="ECO:0000256" key="4">
    <source>
        <dbReference type="ARBA" id="ARBA00022989"/>
    </source>
</evidence>
<feature type="transmembrane region" description="Helical" evidence="7">
    <location>
        <begin position="190"/>
        <end position="208"/>
    </location>
</feature>
<evidence type="ECO:0000256" key="6">
    <source>
        <dbReference type="SAM" id="MobiDB-lite"/>
    </source>
</evidence>
<keyword evidence="4 7" id="KW-1133">Transmembrane helix</keyword>
<dbReference type="PIRSF" id="PIRSF006060">
    <property type="entry name" value="AA_transporter"/>
    <property type="match status" value="1"/>
</dbReference>
<evidence type="ECO:0000313" key="8">
    <source>
        <dbReference type="EMBL" id="MFC6041870.1"/>
    </source>
</evidence>
<dbReference type="EMBL" id="JBHSRJ010000001">
    <property type="protein sequence ID" value="MFC6041870.1"/>
    <property type="molecule type" value="Genomic_DNA"/>
</dbReference>
<feature type="transmembrane region" description="Helical" evidence="7">
    <location>
        <begin position="285"/>
        <end position="307"/>
    </location>
</feature>
<feature type="transmembrane region" description="Helical" evidence="7">
    <location>
        <begin position="327"/>
        <end position="356"/>
    </location>
</feature>
<feature type="transmembrane region" description="Helical" evidence="7">
    <location>
        <begin position="70"/>
        <end position="93"/>
    </location>
</feature>
<name>A0ABW1LD26_9ACTN</name>
<keyword evidence="9" id="KW-1185">Reference proteome</keyword>
<evidence type="ECO:0000256" key="3">
    <source>
        <dbReference type="ARBA" id="ARBA00022692"/>
    </source>
</evidence>
<accession>A0ABW1LD26</accession>
<evidence type="ECO:0000256" key="2">
    <source>
        <dbReference type="ARBA" id="ARBA00022448"/>
    </source>
</evidence>
<keyword evidence="3 7" id="KW-0812">Transmembrane</keyword>
<evidence type="ECO:0000256" key="1">
    <source>
        <dbReference type="ARBA" id="ARBA00004141"/>
    </source>
</evidence>
<feature type="transmembrane region" description="Helical" evidence="7">
    <location>
        <begin position="158"/>
        <end position="178"/>
    </location>
</feature>
<evidence type="ECO:0000256" key="5">
    <source>
        <dbReference type="ARBA" id="ARBA00023136"/>
    </source>
</evidence>
<dbReference type="Proteomes" id="UP001596135">
    <property type="component" value="Unassembled WGS sequence"/>
</dbReference>
<dbReference type="Pfam" id="PF13520">
    <property type="entry name" value="AA_permease_2"/>
    <property type="match status" value="1"/>
</dbReference>
<comment type="caution">
    <text evidence="8">The sequence shown here is derived from an EMBL/GenBank/DDBJ whole genome shotgun (WGS) entry which is preliminary data.</text>
</comment>
<feature type="transmembrane region" description="Helical" evidence="7">
    <location>
        <begin position="244"/>
        <end position="264"/>
    </location>
</feature>
<dbReference type="InterPro" id="IPR002293">
    <property type="entry name" value="AA/rel_permease1"/>
</dbReference>
<dbReference type="PANTHER" id="PTHR43243">
    <property type="entry name" value="INNER MEMBRANE TRANSPORTER YGJI-RELATED"/>
    <property type="match status" value="1"/>
</dbReference>
<feature type="transmembrane region" description="Helical" evidence="7">
    <location>
        <begin position="438"/>
        <end position="457"/>
    </location>
</feature>
<gene>
    <name evidence="8" type="ORF">ACFPYL_02225</name>
</gene>
<dbReference type="RefSeq" id="WP_379149890.1">
    <property type="nucleotide sequence ID" value="NZ_JBHSRJ010000001.1"/>
</dbReference>
<feature type="transmembrane region" description="Helical" evidence="7">
    <location>
        <begin position="377"/>
        <end position="400"/>
    </location>
</feature>
<feature type="region of interest" description="Disordered" evidence="6">
    <location>
        <begin position="1"/>
        <end position="30"/>
    </location>
</feature>
<feature type="transmembrane region" description="Helical" evidence="7">
    <location>
        <begin position="406"/>
        <end position="426"/>
    </location>
</feature>
<feature type="compositionally biased region" description="Acidic residues" evidence="6">
    <location>
        <begin position="11"/>
        <end position="24"/>
    </location>
</feature>
<keyword evidence="5 7" id="KW-0472">Membrane</keyword>
<comment type="subcellular location">
    <subcellularLocation>
        <location evidence="1">Membrane</location>
        <topology evidence="1">Multi-pass membrane protein</topology>
    </subcellularLocation>
</comment>
<feature type="transmembrane region" description="Helical" evidence="7">
    <location>
        <begin position="463"/>
        <end position="481"/>
    </location>
</feature>
<feature type="compositionally biased region" description="Basic and acidic residues" evidence="6">
    <location>
        <begin position="1"/>
        <end position="10"/>
    </location>
</feature>